<protein>
    <submittedName>
        <fullName evidence="1">Uncharacterized protein</fullName>
    </submittedName>
</protein>
<comment type="caution">
    <text evidence="1">The sequence shown here is derived from an EMBL/GenBank/DDBJ whole genome shotgun (WGS) entry which is preliminary data.</text>
</comment>
<evidence type="ECO:0000313" key="2">
    <source>
        <dbReference type="Proteomes" id="UP001157502"/>
    </source>
</evidence>
<proteinExistence type="predicted"/>
<keyword evidence="2" id="KW-1185">Reference proteome</keyword>
<dbReference type="EMBL" id="CM055735">
    <property type="protein sequence ID" value="KAJ8007774.1"/>
    <property type="molecule type" value="Genomic_DNA"/>
</dbReference>
<reference evidence="1" key="1">
    <citation type="submission" date="2021-05" db="EMBL/GenBank/DDBJ databases">
        <authorList>
            <person name="Pan Q."/>
            <person name="Jouanno E."/>
            <person name="Zahm M."/>
            <person name="Klopp C."/>
            <person name="Cabau C."/>
            <person name="Louis A."/>
            <person name="Berthelot C."/>
            <person name="Parey E."/>
            <person name="Roest Crollius H."/>
            <person name="Montfort J."/>
            <person name="Robinson-Rechavi M."/>
            <person name="Bouchez O."/>
            <person name="Lampietro C."/>
            <person name="Lopez Roques C."/>
            <person name="Donnadieu C."/>
            <person name="Postlethwait J."/>
            <person name="Bobe J."/>
            <person name="Dillon D."/>
            <person name="Chandos A."/>
            <person name="von Hippel F."/>
            <person name="Guiguen Y."/>
        </authorList>
    </citation>
    <scope>NUCLEOTIDE SEQUENCE</scope>
    <source>
        <strain evidence="1">YG-Jan2019</strain>
    </source>
</reference>
<gene>
    <name evidence="1" type="ORF">DPEC_G00097690</name>
</gene>
<evidence type="ECO:0000313" key="1">
    <source>
        <dbReference type="EMBL" id="KAJ8007774.1"/>
    </source>
</evidence>
<sequence>MLYSASFLDPRFKALPFLTEEEQLEIHANVVAEAAALERQVNSEEAEVESDTPQQEGPAPKRRPSALVTLLGKTFTEVSVVRRSARSRAEEELKKNLKAHPLSLSENLLSWWRTHQTAFPLLAGLAKRYLCIPGTSVAAESFLHRWRYSDSTAKQSHSSTC</sequence>
<organism evidence="1 2">
    <name type="scientific">Dallia pectoralis</name>
    <name type="common">Alaska blackfish</name>
    <dbReference type="NCBI Taxonomy" id="75939"/>
    <lineage>
        <taxon>Eukaryota</taxon>
        <taxon>Metazoa</taxon>
        <taxon>Chordata</taxon>
        <taxon>Craniata</taxon>
        <taxon>Vertebrata</taxon>
        <taxon>Euteleostomi</taxon>
        <taxon>Actinopterygii</taxon>
        <taxon>Neopterygii</taxon>
        <taxon>Teleostei</taxon>
        <taxon>Protacanthopterygii</taxon>
        <taxon>Esociformes</taxon>
        <taxon>Umbridae</taxon>
        <taxon>Dallia</taxon>
    </lineage>
</organism>
<dbReference type="Proteomes" id="UP001157502">
    <property type="component" value="Chromosome 8"/>
</dbReference>
<accession>A0ACC2GVN2</accession>
<name>A0ACC2GVN2_DALPE</name>